<proteinExistence type="predicted"/>
<dbReference type="Proteomes" id="UP000186817">
    <property type="component" value="Unassembled WGS sequence"/>
</dbReference>
<keyword evidence="4 5" id="KW-0472">Membrane</keyword>
<dbReference type="InterPro" id="IPR051413">
    <property type="entry name" value="K/Na_HCN_channel"/>
</dbReference>
<dbReference type="GO" id="GO:0035725">
    <property type="term" value="P:sodium ion transmembrane transport"/>
    <property type="evidence" value="ECO:0007669"/>
    <property type="project" value="TreeGrafter"/>
</dbReference>
<dbReference type="InterPro" id="IPR005821">
    <property type="entry name" value="Ion_trans_dom"/>
</dbReference>
<evidence type="ECO:0000256" key="4">
    <source>
        <dbReference type="ARBA" id="ARBA00023136"/>
    </source>
</evidence>
<organism evidence="7 8">
    <name type="scientific">Symbiodinium microadriaticum</name>
    <name type="common">Dinoflagellate</name>
    <name type="synonym">Zooxanthella microadriatica</name>
    <dbReference type="NCBI Taxonomy" id="2951"/>
    <lineage>
        <taxon>Eukaryota</taxon>
        <taxon>Sar</taxon>
        <taxon>Alveolata</taxon>
        <taxon>Dinophyceae</taxon>
        <taxon>Suessiales</taxon>
        <taxon>Symbiodiniaceae</taxon>
        <taxon>Symbiodinium</taxon>
    </lineage>
</organism>
<comment type="caution">
    <text evidence="7">The sequence shown here is derived from an EMBL/GenBank/DDBJ whole genome shotgun (WGS) entry which is preliminary data.</text>
</comment>
<evidence type="ECO:0000313" key="8">
    <source>
        <dbReference type="Proteomes" id="UP000186817"/>
    </source>
</evidence>
<dbReference type="PANTHER" id="PTHR45689">
    <property type="entry name" value="I[[H]] CHANNEL, ISOFORM E"/>
    <property type="match status" value="1"/>
</dbReference>
<dbReference type="GO" id="GO:0003254">
    <property type="term" value="P:regulation of membrane depolarization"/>
    <property type="evidence" value="ECO:0007669"/>
    <property type="project" value="TreeGrafter"/>
</dbReference>
<dbReference type="GO" id="GO:0005249">
    <property type="term" value="F:voltage-gated potassium channel activity"/>
    <property type="evidence" value="ECO:0007669"/>
    <property type="project" value="TreeGrafter"/>
</dbReference>
<feature type="transmembrane region" description="Helical" evidence="5">
    <location>
        <begin position="178"/>
        <end position="196"/>
    </location>
</feature>
<dbReference type="AlphaFoldDB" id="A0A1Q9D306"/>
<dbReference type="Gene3D" id="1.10.287.70">
    <property type="match status" value="1"/>
</dbReference>
<dbReference type="Pfam" id="PF00520">
    <property type="entry name" value="Ion_trans"/>
    <property type="match status" value="1"/>
</dbReference>
<keyword evidence="2 5" id="KW-0812">Transmembrane</keyword>
<keyword evidence="3 5" id="KW-1133">Transmembrane helix</keyword>
<name>A0A1Q9D306_SYMMI</name>
<evidence type="ECO:0000313" key="7">
    <source>
        <dbReference type="EMBL" id="OLP89553.1"/>
    </source>
</evidence>
<feature type="transmembrane region" description="Helical" evidence="5">
    <location>
        <begin position="254"/>
        <end position="274"/>
    </location>
</feature>
<gene>
    <name evidence="7" type="primary">KCNH5</name>
    <name evidence="7" type="ORF">AK812_SmicGene28974</name>
</gene>
<evidence type="ECO:0000256" key="5">
    <source>
        <dbReference type="SAM" id="Phobius"/>
    </source>
</evidence>
<comment type="subcellular location">
    <subcellularLocation>
        <location evidence="1">Membrane</location>
        <topology evidence="1">Multi-pass membrane protein</topology>
    </subcellularLocation>
</comment>
<keyword evidence="8" id="KW-1185">Reference proteome</keyword>
<sequence length="407" mass="46182">MTPSNHGTVSAVHFATLAAMPSPSPKKAMDGLLGMQLEALRESVLQQHHKEVGELRKTIVELRHQLYFNDTDAVSVSHEAIAHGSAVGRWADFAAKLLDKDEESTEAEPDQEKPNQMETLNMRPVWFSSTWQEAAKNRRMRGYRVSDRHSLPQIRMSDDLTDSTCLQRFVLRPRSKPQLTWSLLGTLLILWDLITIPLELFNIPGSIDFFTTTSRITLAFWIVDMPLNLCFGVERGGRVELRPTELFKIYLRSWFVLDVLVISLDVVLMVVEIISTTSTDDQSNTGLRSARFLRTMRLLRLLRLLRAVKLQQELTLLANRFLSAHVFMVAKVVFGLLMMLAINHIIACLWYGIGYWTALDGKSWLEQAELLGDEVGFADRYAVSLHWTLTQFTPATNNVAPDNALES</sequence>
<dbReference type="OrthoDB" id="418683at2759"/>
<feature type="transmembrane region" description="Helical" evidence="5">
    <location>
        <begin position="332"/>
        <end position="353"/>
    </location>
</feature>
<evidence type="ECO:0000259" key="6">
    <source>
        <dbReference type="Pfam" id="PF00520"/>
    </source>
</evidence>
<reference evidence="7 8" key="1">
    <citation type="submission" date="2016-02" db="EMBL/GenBank/DDBJ databases">
        <title>Genome analysis of coral dinoflagellate symbionts highlights evolutionary adaptations to a symbiotic lifestyle.</title>
        <authorList>
            <person name="Aranda M."/>
            <person name="Li Y."/>
            <person name="Liew Y.J."/>
            <person name="Baumgarten S."/>
            <person name="Simakov O."/>
            <person name="Wilson M."/>
            <person name="Piel J."/>
            <person name="Ashoor H."/>
            <person name="Bougouffa S."/>
            <person name="Bajic V.B."/>
            <person name="Ryu T."/>
            <person name="Ravasi T."/>
            <person name="Bayer T."/>
            <person name="Micklem G."/>
            <person name="Kim H."/>
            <person name="Bhak J."/>
            <person name="Lajeunesse T.C."/>
            <person name="Voolstra C.R."/>
        </authorList>
    </citation>
    <scope>NUCLEOTIDE SEQUENCE [LARGE SCALE GENOMIC DNA]</scope>
    <source>
        <strain evidence="7 8">CCMP2467</strain>
    </source>
</reference>
<evidence type="ECO:0000256" key="3">
    <source>
        <dbReference type="ARBA" id="ARBA00022989"/>
    </source>
</evidence>
<protein>
    <submittedName>
        <fullName evidence="7">Potassium voltage-gated channel subfamily H member 5</fullName>
    </submittedName>
</protein>
<dbReference type="EMBL" id="LSRX01000754">
    <property type="protein sequence ID" value="OLP89553.1"/>
    <property type="molecule type" value="Genomic_DNA"/>
</dbReference>
<accession>A0A1Q9D306</accession>
<evidence type="ECO:0000256" key="1">
    <source>
        <dbReference type="ARBA" id="ARBA00004141"/>
    </source>
</evidence>
<dbReference type="GO" id="GO:0098855">
    <property type="term" value="C:HCN channel complex"/>
    <property type="evidence" value="ECO:0007669"/>
    <property type="project" value="TreeGrafter"/>
</dbReference>
<feature type="transmembrane region" description="Helical" evidence="5">
    <location>
        <begin position="216"/>
        <end position="233"/>
    </location>
</feature>
<feature type="domain" description="Ion transport" evidence="6">
    <location>
        <begin position="180"/>
        <end position="356"/>
    </location>
</feature>
<dbReference type="PANTHER" id="PTHR45689:SF5">
    <property type="entry name" value="I[[H]] CHANNEL, ISOFORM E"/>
    <property type="match status" value="1"/>
</dbReference>
<dbReference type="SUPFAM" id="SSF81324">
    <property type="entry name" value="Voltage-gated potassium channels"/>
    <property type="match status" value="1"/>
</dbReference>
<evidence type="ECO:0000256" key="2">
    <source>
        <dbReference type="ARBA" id="ARBA00022692"/>
    </source>
</evidence>